<accession>A0A6J6M1U8</accession>
<evidence type="ECO:0000313" key="1">
    <source>
        <dbReference type="EMBL" id="CAB4666685.1"/>
    </source>
</evidence>
<organism evidence="1">
    <name type="scientific">freshwater metagenome</name>
    <dbReference type="NCBI Taxonomy" id="449393"/>
    <lineage>
        <taxon>unclassified sequences</taxon>
        <taxon>metagenomes</taxon>
        <taxon>ecological metagenomes</taxon>
    </lineage>
</organism>
<gene>
    <name evidence="1" type="ORF">UFOPK2282_00861</name>
</gene>
<proteinExistence type="predicted"/>
<dbReference type="SUPFAM" id="SSF54593">
    <property type="entry name" value="Glyoxalase/Bleomycin resistance protein/Dihydroxybiphenyl dioxygenase"/>
    <property type="match status" value="1"/>
</dbReference>
<protein>
    <submittedName>
        <fullName evidence="1">Unannotated protein</fullName>
    </submittedName>
</protein>
<name>A0A6J6M1U8_9ZZZZ</name>
<reference evidence="1" key="1">
    <citation type="submission" date="2020-05" db="EMBL/GenBank/DDBJ databases">
        <authorList>
            <person name="Chiriac C."/>
            <person name="Salcher M."/>
            <person name="Ghai R."/>
            <person name="Kavagutti S V."/>
        </authorList>
    </citation>
    <scope>NUCLEOTIDE SEQUENCE</scope>
</reference>
<dbReference type="EMBL" id="CAEZWR010000091">
    <property type="protein sequence ID" value="CAB4666685.1"/>
    <property type="molecule type" value="Genomic_DNA"/>
</dbReference>
<sequence length="298" mass="32119">MSSQHSVSEISVIPGYFHRLGLAARPQDGFADWFERVLGTIRIDSGSRQVRGIPFTGGGNEEGVSEESGASSEMIWLGNLPICIFAAVDDVGQLGSFVAKYGAGLHSVAWTVDDLWRTETLLRRNDIRITGVDLPGRHFFMHPADTAGLLIELTDTEFIHDPRDNPEVLQGAPVASVVQGATFAWLSMAVADPTKTAEVLAGIVESQVVEGLPRDPGQEAIDLQVNDVVIRIAKKAEGESGRDTLHSFCIAVPDLTDTCKRLESAGIAVTSQSQVLAWTNPTDTLGMKIQWVQASALK</sequence>
<dbReference type="Gene3D" id="3.10.180.10">
    <property type="entry name" value="2,3-Dihydroxybiphenyl 1,2-Dioxygenase, domain 1"/>
    <property type="match status" value="2"/>
</dbReference>
<dbReference type="AlphaFoldDB" id="A0A6J6M1U8"/>
<dbReference type="InterPro" id="IPR029068">
    <property type="entry name" value="Glyas_Bleomycin-R_OHBP_Dase"/>
</dbReference>